<protein>
    <recommendedName>
        <fullName evidence="1">DUF7852 domain-containing protein</fullName>
    </recommendedName>
</protein>
<name>A0A073JVN3_9BACI</name>
<reference evidence="2 3" key="1">
    <citation type="submission" date="2014-06" db="EMBL/GenBank/DDBJ databases">
        <title>Draft genome sequence of Bacillus manliponensis JCM 15802 (MCCC 1A00708).</title>
        <authorList>
            <person name="Lai Q."/>
            <person name="Liu Y."/>
            <person name="Shao Z."/>
        </authorList>
    </citation>
    <scope>NUCLEOTIDE SEQUENCE [LARGE SCALE GENOMIC DNA]</scope>
    <source>
        <strain evidence="2 3">JCM 15802</strain>
    </source>
</reference>
<feature type="domain" description="DUF7852" evidence="1">
    <location>
        <begin position="44"/>
        <end position="271"/>
    </location>
</feature>
<dbReference type="NCBIfam" id="NF045793">
    <property type="entry name" value="BC_2427_fam"/>
    <property type="match status" value="1"/>
</dbReference>
<sequence length="276" mass="31971">MNKPWVGKGIWNEIYKGKKPNIHDDPCEKRKAKDNLVSELEIETSVRSMVVKTPFSIISEVSSFLNFPNISGKNQEVFVFHTEKNTECRELDAKLLTTVHHYHGGAYCNLVSSNLYEKRVLLEFPSQKEKGDIKENRIETSSWVPIHSAILEKEREGELNNYITAKLPIEIGRYKTEINLREMVVFKEKVRRIKEVSQEIILTKSKILLPKIIKTGQDPITVEKGILFVEGYIFQCIEYIIEQSTSHDNVYQLVQSIVLELIIQVLQEQEVRVKIL</sequence>
<dbReference type="Proteomes" id="UP000027822">
    <property type="component" value="Unassembled WGS sequence"/>
</dbReference>
<dbReference type="Pfam" id="PF25250">
    <property type="entry name" value="DUF7852"/>
    <property type="match status" value="1"/>
</dbReference>
<dbReference type="OrthoDB" id="2440066at2"/>
<dbReference type="RefSeq" id="WP_034641128.1">
    <property type="nucleotide sequence ID" value="NZ_CBCSJC010000011.1"/>
</dbReference>
<evidence type="ECO:0000313" key="3">
    <source>
        <dbReference type="Proteomes" id="UP000027822"/>
    </source>
</evidence>
<dbReference type="eggNOG" id="ENOG5030742">
    <property type="taxonomic scope" value="Bacteria"/>
</dbReference>
<dbReference type="InterPro" id="IPR057174">
    <property type="entry name" value="DUF7852"/>
</dbReference>
<gene>
    <name evidence="2" type="ORF">BAMA_05675</name>
</gene>
<organism evidence="2 3">
    <name type="scientific">Bacillus manliponensis</name>
    <dbReference type="NCBI Taxonomy" id="574376"/>
    <lineage>
        <taxon>Bacteria</taxon>
        <taxon>Bacillati</taxon>
        <taxon>Bacillota</taxon>
        <taxon>Bacilli</taxon>
        <taxon>Bacillales</taxon>
        <taxon>Bacillaceae</taxon>
        <taxon>Bacillus</taxon>
        <taxon>Bacillus cereus group</taxon>
    </lineage>
</organism>
<dbReference type="EMBL" id="JOTN01000015">
    <property type="protein sequence ID" value="KEK18271.1"/>
    <property type="molecule type" value="Genomic_DNA"/>
</dbReference>
<keyword evidence="3" id="KW-1185">Reference proteome</keyword>
<proteinExistence type="predicted"/>
<dbReference type="AlphaFoldDB" id="A0A073JVN3"/>
<comment type="caution">
    <text evidence="2">The sequence shown here is derived from an EMBL/GenBank/DDBJ whole genome shotgun (WGS) entry which is preliminary data.</text>
</comment>
<accession>A0A073JVN3</accession>
<evidence type="ECO:0000313" key="2">
    <source>
        <dbReference type="EMBL" id="KEK18271.1"/>
    </source>
</evidence>
<evidence type="ECO:0000259" key="1">
    <source>
        <dbReference type="Pfam" id="PF25250"/>
    </source>
</evidence>